<keyword evidence="1" id="KW-0812">Transmembrane</keyword>
<feature type="transmembrane region" description="Helical" evidence="1">
    <location>
        <begin position="114"/>
        <end position="137"/>
    </location>
</feature>
<comment type="caution">
    <text evidence="2">The sequence shown here is derived from an EMBL/GenBank/DDBJ whole genome shotgun (WGS) entry which is preliminary data.</text>
</comment>
<keyword evidence="1" id="KW-0472">Membrane</keyword>
<evidence type="ECO:0000313" key="2">
    <source>
        <dbReference type="EMBL" id="RFD18893.1"/>
    </source>
</evidence>
<organism evidence="2 3">
    <name type="scientific">Komagataeibacter melaceti</name>
    <dbReference type="NCBI Taxonomy" id="2766577"/>
    <lineage>
        <taxon>Bacteria</taxon>
        <taxon>Pseudomonadati</taxon>
        <taxon>Pseudomonadota</taxon>
        <taxon>Alphaproteobacteria</taxon>
        <taxon>Acetobacterales</taxon>
        <taxon>Acetobacteraceae</taxon>
        <taxon>Komagataeibacter</taxon>
    </lineage>
</organism>
<dbReference type="Proteomes" id="UP000262371">
    <property type="component" value="Unassembled WGS sequence"/>
</dbReference>
<name>A0A371YXF7_9PROT</name>
<protein>
    <submittedName>
        <fullName evidence="2">Uncharacterized protein</fullName>
    </submittedName>
</protein>
<evidence type="ECO:0000256" key="1">
    <source>
        <dbReference type="SAM" id="Phobius"/>
    </source>
</evidence>
<evidence type="ECO:0000313" key="3">
    <source>
        <dbReference type="Proteomes" id="UP000262371"/>
    </source>
</evidence>
<reference evidence="2 3" key="1">
    <citation type="submission" date="2018-08" db="EMBL/GenBank/DDBJ databases">
        <title>Komagataeibacter sp. AV 382.</title>
        <authorList>
            <person name="Skraban J."/>
            <person name="Trcek J."/>
        </authorList>
    </citation>
    <scope>NUCLEOTIDE SEQUENCE [LARGE SCALE GENOMIC DNA]</scope>
    <source>
        <strain evidence="2 3">AV 382</strain>
    </source>
</reference>
<sequence>MAAEQDWMSDFKNSRHYGSRVNRARDESGWLSDEEFTRLGREEFRDFQQDQQGYRQDNSQGHQQGTGIDLSDILDGIFALIKLAVVCGLIYVIIRTVGQILDETVGVVLHSVFWVLARIPWKAVIMVIAVGGLYRFLRRRV</sequence>
<feature type="transmembrane region" description="Helical" evidence="1">
    <location>
        <begin position="73"/>
        <end position="94"/>
    </location>
</feature>
<gene>
    <name evidence="2" type="ORF">DY926_14140</name>
</gene>
<accession>A0A371YXF7</accession>
<dbReference type="EMBL" id="QUWV01000144">
    <property type="protein sequence ID" value="RFD18893.1"/>
    <property type="molecule type" value="Genomic_DNA"/>
</dbReference>
<keyword evidence="3" id="KW-1185">Reference proteome</keyword>
<keyword evidence="1" id="KW-1133">Transmembrane helix</keyword>
<proteinExistence type="predicted"/>
<dbReference type="AlphaFoldDB" id="A0A371YXF7"/>